<dbReference type="InterPro" id="IPR006016">
    <property type="entry name" value="UspA"/>
</dbReference>
<dbReference type="AlphaFoldDB" id="A0A3N1CS96"/>
<dbReference type="EMBL" id="RJKE01000001">
    <property type="protein sequence ID" value="ROO84173.1"/>
    <property type="molecule type" value="Genomic_DNA"/>
</dbReference>
<dbReference type="Proteomes" id="UP000272400">
    <property type="component" value="Unassembled WGS sequence"/>
</dbReference>
<gene>
    <name evidence="3" type="ORF">EDD29_1690</name>
</gene>
<organism evidence="3 4">
    <name type="scientific">Actinocorallia herbida</name>
    <dbReference type="NCBI Taxonomy" id="58109"/>
    <lineage>
        <taxon>Bacteria</taxon>
        <taxon>Bacillati</taxon>
        <taxon>Actinomycetota</taxon>
        <taxon>Actinomycetes</taxon>
        <taxon>Streptosporangiales</taxon>
        <taxon>Thermomonosporaceae</taxon>
        <taxon>Actinocorallia</taxon>
    </lineage>
</organism>
<evidence type="ECO:0000313" key="3">
    <source>
        <dbReference type="EMBL" id="ROO84173.1"/>
    </source>
</evidence>
<keyword evidence="4" id="KW-1185">Reference proteome</keyword>
<evidence type="ECO:0000313" key="4">
    <source>
        <dbReference type="Proteomes" id="UP000272400"/>
    </source>
</evidence>
<dbReference type="RefSeq" id="WP_123663820.1">
    <property type="nucleotide sequence ID" value="NZ_RJKE01000001.1"/>
</dbReference>
<dbReference type="SUPFAM" id="SSF52402">
    <property type="entry name" value="Adenine nucleotide alpha hydrolases-like"/>
    <property type="match status" value="2"/>
</dbReference>
<dbReference type="InterPro" id="IPR014729">
    <property type="entry name" value="Rossmann-like_a/b/a_fold"/>
</dbReference>
<dbReference type="OrthoDB" id="5242641at2"/>
<feature type="domain" description="UspA" evidence="2">
    <location>
        <begin position="155"/>
        <end position="298"/>
    </location>
</feature>
<proteinExistence type="inferred from homology"/>
<reference evidence="3 4" key="1">
    <citation type="submission" date="2018-11" db="EMBL/GenBank/DDBJ databases">
        <title>Sequencing the genomes of 1000 actinobacteria strains.</title>
        <authorList>
            <person name="Klenk H.-P."/>
        </authorList>
    </citation>
    <scope>NUCLEOTIDE SEQUENCE [LARGE SCALE GENOMIC DNA]</scope>
    <source>
        <strain evidence="3 4">DSM 44254</strain>
    </source>
</reference>
<comment type="caution">
    <text evidence="3">The sequence shown here is derived from an EMBL/GenBank/DDBJ whole genome shotgun (WGS) entry which is preliminary data.</text>
</comment>
<evidence type="ECO:0000256" key="1">
    <source>
        <dbReference type="ARBA" id="ARBA00008791"/>
    </source>
</evidence>
<name>A0A3N1CS96_9ACTN</name>
<protein>
    <submittedName>
        <fullName evidence="3">Nucleotide-binding universal stress UspA family protein</fullName>
    </submittedName>
</protein>
<accession>A0A3N1CS96</accession>
<dbReference type="PANTHER" id="PTHR46268:SF6">
    <property type="entry name" value="UNIVERSAL STRESS PROTEIN UP12"/>
    <property type="match status" value="1"/>
</dbReference>
<feature type="domain" description="UspA" evidence="2">
    <location>
        <begin position="4"/>
        <end position="143"/>
    </location>
</feature>
<dbReference type="Pfam" id="PF00582">
    <property type="entry name" value="Usp"/>
    <property type="match status" value="2"/>
</dbReference>
<dbReference type="CDD" id="cd00293">
    <property type="entry name" value="USP-like"/>
    <property type="match status" value="1"/>
</dbReference>
<dbReference type="Gene3D" id="3.40.50.620">
    <property type="entry name" value="HUPs"/>
    <property type="match status" value="2"/>
</dbReference>
<evidence type="ECO:0000259" key="2">
    <source>
        <dbReference type="Pfam" id="PF00582"/>
    </source>
</evidence>
<comment type="similarity">
    <text evidence="1">Belongs to the universal stress protein A family.</text>
</comment>
<sequence length="302" mass="31689">MPAERVLVGYVDDRRGADAVALAACAASEPGTELVLGHIRIDAWPDVPGPGNVDAEWERFLDDQAREVLAHGARRAEECGVEPAEQRVFTRRGSGRGLAALAGKVKARVVVIGSAPGGPRTGISLGSTADQLLHGSSVPVMIAPKGFADRGVRTFDRVTCAYLRVPESTPAVAAAAAIAARRKIPLRLLTFAVDSPVRGKGSAVLAEQQLRRLVDALETDLAAAAKEAAAGSTLTKRDVITQVAEGRDAAHAVHAAGWTEGDLLVCASSTSGPLRRVFMGDMSMKILRTIPCPAMVLPRTIK</sequence>
<dbReference type="PANTHER" id="PTHR46268">
    <property type="entry name" value="STRESS RESPONSE PROTEIN NHAX"/>
    <property type="match status" value="1"/>
</dbReference>